<reference evidence="2 3" key="1">
    <citation type="journal article" date="2013" name="BMC Genomics">
        <title>The genome and transcriptome of the pine saprophyte Ophiostoma piceae, and a comparison with the bark beetle-associated pine pathogen Grosmannia clavigera.</title>
        <authorList>
            <person name="Haridas S."/>
            <person name="Wang Y."/>
            <person name="Lim L."/>
            <person name="Massoumi Alamouti S."/>
            <person name="Jackman S."/>
            <person name="Docking R."/>
            <person name="Robertson G."/>
            <person name="Birol I."/>
            <person name="Bohlmann J."/>
            <person name="Breuil C."/>
        </authorList>
    </citation>
    <scope>NUCLEOTIDE SEQUENCE [LARGE SCALE GENOMIC DNA]</scope>
    <source>
        <strain evidence="2 3">UAMH 11346</strain>
    </source>
</reference>
<dbReference type="OMA" id="GFAESMH"/>
<dbReference type="GO" id="GO:0006401">
    <property type="term" value="P:RNA catabolic process"/>
    <property type="evidence" value="ECO:0007669"/>
    <property type="project" value="InterPro"/>
</dbReference>
<dbReference type="Pfam" id="PF08615">
    <property type="entry name" value="RNase_H2_suC"/>
    <property type="match status" value="1"/>
</dbReference>
<dbReference type="HOGENOM" id="CLU_097632_0_1_1"/>
<dbReference type="Proteomes" id="UP000016923">
    <property type="component" value="Unassembled WGS sequence"/>
</dbReference>
<dbReference type="InterPro" id="IPR013924">
    <property type="entry name" value="RNase_H2_suC"/>
</dbReference>
<evidence type="ECO:0000313" key="3">
    <source>
        <dbReference type="Proteomes" id="UP000016923"/>
    </source>
</evidence>
<gene>
    <name evidence="2" type="ORF">F503_05842</name>
</gene>
<dbReference type="VEuPathDB" id="FungiDB:F503_05842"/>
<proteinExistence type="predicted"/>
<dbReference type="STRING" id="1262450.S3CCW5"/>
<name>S3CCW5_OPHP1</name>
<evidence type="ECO:0000313" key="2">
    <source>
        <dbReference type="EMBL" id="EPE10747.1"/>
    </source>
</evidence>
<evidence type="ECO:0000256" key="1">
    <source>
        <dbReference type="SAM" id="MobiDB-lite"/>
    </source>
</evidence>
<organism evidence="2 3">
    <name type="scientific">Ophiostoma piceae (strain UAMH 11346)</name>
    <name type="common">Sap stain fungus</name>
    <dbReference type="NCBI Taxonomy" id="1262450"/>
    <lineage>
        <taxon>Eukaryota</taxon>
        <taxon>Fungi</taxon>
        <taxon>Dikarya</taxon>
        <taxon>Ascomycota</taxon>
        <taxon>Pezizomycotina</taxon>
        <taxon>Sordariomycetes</taxon>
        <taxon>Sordariomycetidae</taxon>
        <taxon>Ophiostomatales</taxon>
        <taxon>Ophiostomataceae</taxon>
        <taxon>Ophiostoma</taxon>
    </lineage>
</organism>
<dbReference type="EMBL" id="KE148146">
    <property type="protein sequence ID" value="EPE10747.1"/>
    <property type="molecule type" value="Genomic_DNA"/>
</dbReference>
<feature type="region of interest" description="Disordered" evidence="1">
    <location>
        <begin position="1"/>
        <end position="28"/>
    </location>
</feature>
<dbReference type="Gene3D" id="2.40.128.680">
    <property type="match status" value="1"/>
</dbReference>
<dbReference type="PANTHER" id="PTHR47204:SF1">
    <property type="entry name" value="RIBONUCLEASE H2 SUBUNIT C"/>
    <property type="match status" value="1"/>
</dbReference>
<feature type="compositionally biased region" description="Polar residues" evidence="1">
    <location>
        <begin position="15"/>
        <end position="25"/>
    </location>
</feature>
<dbReference type="eggNOG" id="ENOG502SBKV">
    <property type="taxonomic scope" value="Eukaryota"/>
</dbReference>
<dbReference type="OrthoDB" id="6222486at2759"/>
<dbReference type="GO" id="GO:0032299">
    <property type="term" value="C:ribonuclease H2 complex"/>
    <property type="evidence" value="ECO:0007669"/>
    <property type="project" value="InterPro"/>
</dbReference>
<dbReference type="CDD" id="cd09271">
    <property type="entry name" value="RNase_H2-C"/>
    <property type="match status" value="1"/>
</dbReference>
<dbReference type="PANTHER" id="PTHR47204">
    <property type="entry name" value="OS02G0168900 PROTEIN"/>
    <property type="match status" value="1"/>
</dbReference>
<sequence length="184" mass="20223">MTQPMLEIKPKSAAPDSTATHTTPQLLPCRINHDGPVTAADAFWQPTVESESAQHCPNYECHANRSDGKNTAYFRGRKLHGQAVKLPADYRGVVGVRRESPREQAAAKGTAGELEALDAIDVDATRAEQDAHQQRLDTGSLEVLAEFEEVVVWGHQSTADATTDPYVRGMDEWLALSDKIHSYE</sequence>
<accession>S3CCW5</accession>
<keyword evidence="3" id="KW-1185">Reference proteome</keyword>
<protein>
    <submittedName>
        <fullName evidence="2">Ribonuclease h1 h2 small subunit</fullName>
    </submittedName>
</protein>
<dbReference type="AlphaFoldDB" id="S3CCW5"/>